<proteinExistence type="predicted"/>
<feature type="compositionally biased region" description="Low complexity" evidence="1">
    <location>
        <begin position="84"/>
        <end position="103"/>
    </location>
</feature>
<accession>A0A5C8Z300</accession>
<dbReference type="OrthoDB" id="4640801at2"/>
<dbReference type="AlphaFoldDB" id="A0A5C8Z300"/>
<gene>
    <name evidence="2" type="ORF">FMM08_19995</name>
</gene>
<comment type="caution">
    <text evidence="2">The sequence shown here is derived from an EMBL/GenBank/DDBJ whole genome shotgun (WGS) entry which is preliminary data.</text>
</comment>
<evidence type="ECO:0000313" key="3">
    <source>
        <dbReference type="Proteomes" id="UP000321234"/>
    </source>
</evidence>
<feature type="region of interest" description="Disordered" evidence="1">
    <location>
        <begin position="82"/>
        <end position="117"/>
    </location>
</feature>
<sequence>MRQTAPGTTSVVVDPVVTPVIKPEAPPAADASRWVVASAVSAPLRDPVEQRLGGPFDDQLDDQLDDWLDDDLVESEVITTGPMQQPAPSALLSAPAPQSSPASQPAPEPLTSPAPAALPAQRGWRGLLVRAGLRVGPGAAERSERADHAAARRFWTGPRTIAVVNPKGGAGRTPTTAMLAAVFARHGGAVVAWDAAAGAGTLGWRTQHRQHDASAIDLRDHLDDFLWTDARASDLMSFVHHQDEDLYDVLPGRAMAAGALDESWSAADVAELHGLLATYYRLVVVDTGASAEDPAWQAAVAAADQLVVVATPHPAVIASGRRLLEALTHRGGHHAALARGAVGVLTEAEPGTHRAAVAAAASGQLLAPEQVSVVPHDPAMVDGVLTYDRLHRRTRRAWLRAAAMTAAAMPEHSDVVVGDLA</sequence>
<dbReference type="GO" id="GO:0016887">
    <property type="term" value="F:ATP hydrolysis activity"/>
    <property type="evidence" value="ECO:0007669"/>
    <property type="project" value="TreeGrafter"/>
</dbReference>
<dbReference type="InterPro" id="IPR050625">
    <property type="entry name" value="ParA/MinD_ATPase"/>
</dbReference>
<evidence type="ECO:0000313" key="2">
    <source>
        <dbReference type="EMBL" id="TXR52475.1"/>
    </source>
</evidence>
<keyword evidence="3" id="KW-1185">Reference proteome</keyword>
<dbReference type="GO" id="GO:0005524">
    <property type="term" value="F:ATP binding"/>
    <property type="evidence" value="ECO:0007669"/>
    <property type="project" value="TreeGrafter"/>
</dbReference>
<dbReference type="PANTHER" id="PTHR43384:SF14">
    <property type="entry name" value="ESX-1 SECRETION-ASSOCIATED PROTEIN ESPI"/>
    <property type="match status" value="1"/>
</dbReference>
<dbReference type="InterPro" id="IPR027417">
    <property type="entry name" value="P-loop_NTPase"/>
</dbReference>
<reference evidence="2 3" key="1">
    <citation type="submission" date="2019-07" db="EMBL/GenBank/DDBJ databases">
        <title>Quadrisphaera sp. strain DD2A genome sequencing and assembly.</title>
        <authorList>
            <person name="Kim I."/>
        </authorList>
    </citation>
    <scope>NUCLEOTIDE SEQUENCE [LARGE SCALE GENOMIC DNA]</scope>
    <source>
        <strain evidence="2 3">DD2A</strain>
    </source>
</reference>
<dbReference type="Gene3D" id="3.40.50.300">
    <property type="entry name" value="P-loop containing nucleotide triphosphate hydrolases"/>
    <property type="match status" value="1"/>
</dbReference>
<dbReference type="GO" id="GO:0005829">
    <property type="term" value="C:cytosol"/>
    <property type="evidence" value="ECO:0007669"/>
    <property type="project" value="TreeGrafter"/>
</dbReference>
<dbReference type="GO" id="GO:0009898">
    <property type="term" value="C:cytoplasmic side of plasma membrane"/>
    <property type="evidence" value="ECO:0007669"/>
    <property type="project" value="TreeGrafter"/>
</dbReference>
<dbReference type="EMBL" id="VKAC01000014">
    <property type="protein sequence ID" value="TXR52475.1"/>
    <property type="molecule type" value="Genomic_DNA"/>
</dbReference>
<dbReference type="Proteomes" id="UP000321234">
    <property type="component" value="Unassembled WGS sequence"/>
</dbReference>
<name>A0A5C8Z300_9ACTN</name>
<dbReference type="PANTHER" id="PTHR43384">
    <property type="entry name" value="SEPTUM SITE-DETERMINING PROTEIN MIND HOMOLOG, CHLOROPLASTIC-RELATED"/>
    <property type="match status" value="1"/>
</dbReference>
<organism evidence="2 3">
    <name type="scientific">Quadrisphaera setariae</name>
    <dbReference type="NCBI Taxonomy" id="2593304"/>
    <lineage>
        <taxon>Bacteria</taxon>
        <taxon>Bacillati</taxon>
        <taxon>Actinomycetota</taxon>
        <taxon>Actinomycetes</taxon>
        <taxon>Kineosporiales</taxon>
        <taxon>Kineosporiaceae</taxon>
        <taxon>Quadrisphaera</taxon>
    </lineage>
</organism>
<evidence type="ECO:0000256" key="1">
    <source>
        <dbReference type="SAM" id="MobiDB-lite"/>
    </source>
</evidence>
<protein>
    <submittedName>
        <fullName evidence="2">AAA family ATPase</fullName>
    </submittedName>
</protein>
<dbReference type="GO" id="GO:0051782">
    <property type="term" value="P:negative regulation of cell division"/>
    <property type="evidence" value="ECO:0007669"/>
    <property type="project" value="TreeGrafter"/>
</dbReference>
<dbReference type="SUPFAM" id="SSF52540">
    <property type="entry name" value="P-loop containing nucleoside triphosphate hydrolases"/>
    <property type="match status" value="1"/>
</dbReference>